<keyword evidence="2" id="KW-0812">Transmembrane</keyword>
<feature type="transmembrane region" description="Helical" evidence="2">
    <location>
        <begin position="137"/>
        <end position="163"/>
    </location>
</feature>
<dbReference type="AlphaFoldDB" id="A0ABD5V011"/>
<name>A0ABD5V011_9EURY</name>
<organism evidence="3 4">
    <name type="scientific">Halalkalicoccus tibetensis</name>
    <dbReference type="NCBI Taxonomy" id="175632"/>
    <lineage>
        <taxon>Archaea</taxon>
        <taxon>Methanobacteriati</taxon>
        <taxon>Methanobacteriota</taxon>
        <taxon>Stenosarchaea group</taxon>
        <taxon>Halobacteria</taxon>
        <taxon>Halobacteriales</taxon>
        <taxon>Halococcaceae</taxon>
        <taxon>Halalkalicoccus</taxon>
    </lineage>
</organism>
<sequence>MDSQQPGPNDRSATERPETVATEGSDAADLADELGRVQLRSIDGRRLRARIESVVDRGGTIRLWYRLPHDAYASEEFEKPMPWSDRFKFARVIEDLGYSPSSLAGIEGEEVVLGRVGGEWRVEDPERRFEEPLGAGSLGAAGPVAVLGFAITVLYLVLLFVTTAGAMDLVGALAVAAMLCSLALLVAYSW</sequence>
<reference evidence="3 4" key="1">
    <citation type="journal article" date="2019" name="Int. J. Syst. Evol. Microbiol.">
        <title>The Global Catalogue of Microorganisms (GCM) 10K type strain sequencing project: providing services to taxonomists for standard genome sequencing and annotation.</title>
        <authorList>
            <consortium name="The Broad Institute Genomics Platform"/>
            <consortium name="The Broad Institute Genome Sequencing Center for Infectious Disease"/>
            <person name="Wu L."/>
            <person name="Ma J."/>
        </authorList>
    </citation>
    <scope>NUCLEOTIDE SEQUENCE [LARGE SCALE GENOMIC DNA]</scope>
    <source>
        <strain evidence="3 4">CGMCC 1.3240</strain>
    </source>
</reference>
<evidence type="ECO:0000313" key="3">
    <source>
        <dbReference type="EMBL" id="MFC6904236.1"/>
    </source>
</evidence>
<feature type="region of interest" description="Disordered" evidence="1">
    <location>
        <begin position="1"/>
        <end position="29"/>
    </location>
</feature>
<proteinExistence type="predicted"/>
<gene>
    <name evidence="3" type="ORF">ACFQGH_03380</name>
</gene>
<evidence type="ECO:0000256" key="2">
    <source>
        <dbReference type="SAM" id="Phobius"/>
    </source>
</evidence>
<evidence type="ECO:0000313" key="4">
    <source>
        <dbReference type="Proteomes" id="UP001596312"/>
    </source>
</evidence>
<dbReference type="EMBL" id="JBHSXQ010000001">
    <property type="protein sequence ID" value="MFC6904236.1"/>
    <property type="molecule type" value="Genomic_DNA"/>
</dbReference>
<evidence type="ECO:0000256" key="1">
    <source>
        <dbReference type="SAM" id="MobiDB-lite"/>
    </source>
</evidence>
<comment type="caution">
    <text evidence="3">The sequence shown here is derived from an EMBL/GenBank/DDBJ whole genome shotgun (WGS) entry which is preliminary data.</text>
</comment>
<keyword evidence="4" id="KW-1185">Reference proteome</keyword>
<keyword evidence="2" id="KW-0472">Membrane</keyword>
<feature type="transmembrane region" description="Helical" evidence="2">
    <location>
        <begin position="169"/>
        <end position="188"/>
    </location>
</feature>
<dbReference type="RefSeq" id="WP_340602744.1">
    <property type="nucleotide sequence ID" value="NZ_JBBMXV010000001.1"/>
</dbReference>
<keyword evidence="2" id="KW-1133">Transmembrane helix</keyword>
<dbReference type="Proteomes" id="UP001596312">
    <property type="component" value="Unassembled WGS sequence"/>
</dbReference>
<accession>A0ABD5V011</accession>
<protein>
    <submittedName>
        <fullName evidence="3">Uncharacterized protein</fullName>
    </submittedName>
</protein>